<name>A0A0P0A713_9RHOB</name>
<dbReference type="AlphaFoldDB" id="A0A0P0A713"/>
<evidence type="ECO:0000313" key="3">
    <source>
        <dbReference type="Proteomes" id="UP000064920"/>
    </source>
</evidence>
<evidence type="ECO:0000313" key="2">
    <source>
        <dbReference type="EMBL" id="ALI54095.1"/>
    </source>
</evidence>
<accession>A0A0P0A713</accession>
<feature type="domain" description="Anti-sigma-28 factor FlgM C-terminal" evidence="1">
    <location>
        <begin position="2"/>
        <end position="40"/>
    </location>
</feature>
<sequence length="47" mass="5224">MSALAQTPPINMEAVSRIKQAIADGKYPINLDLVSERLMESYIEMKG</sequence>
<protein>
    <recommendedName>
        <fullName evidence="1">Anti-sigma-28 factor FlgM C-terminal domain-containing protein</fullName>
    </recommendedName>
</protein>
<keyword evidence="3" id="KW-1185">Reference proteome</keyword>
<gene>
    <name evidence="2" type="ORF">IMCC12053_145</name>
</gene>
<dbReference type="InterPro" id="IPR035890">
    <property type="entry name" value="Anti-sigma-28_factor_FlgM_sf"/>
</dbReference>
<dbReference type="Proteomes" id="UP000064920">
    <property type="component" value="Chromosome"/>
</dbReference>
<dbReference type="KEGG" id="cmar:IMCC12053_145"/>
<dbReference type="SUPFAM" id="SSF101498">
    <property type="entry name" value="Anti-sigma factor FlgM"/>
    <property type="match status" value="1"/>
</dbReference>
<dbReference type="Pfam" id="PF04316">
    <property type="entry name" value="FlgM"/>
    <property type="match status" value="1"/>
</dbReference>
<dbReference type="STRING" id="1397108.IMCC12053_145"/>
<proteinExistence type="predicted"/>
<evidence type="ECO:0000259" key="1">
    <source>
        <dbReference type="Pfam" id="PF04316"/>
    </source>
</evidence>
<reference evidence="2 3" key="1">
    <citation type="submission" date="2015-05" db="EMBL/GenBank/DDBJ databases">
        <authorList>
            <person name="Wang D.B."/>
            <person name="Wang M."/>
        </authorList>
    </citation>
    <scope>NUCLEOTIDE SEQUENCE [LARGE SCALE GENOMIC DNA]</scope>
    <source>
        <strain evidence="2 3">IMCC 12053</strain>
    </source>
</reference>
<dbReference type="EMBL" id="CP012023">
    <property type="protein sequence ID" value="ALI54095.1"/>
    <property type="molecule type" value="Genomic_DNA"/>
</dbReference>
<dbReference type="InterPro" id="IPR031316">
    <property type="entry name" value="FlgM_C"/>
</dbReference>
<dbReference type="PATRIC" id="fig|1397108.4.peg.153"/>
<organism evidence="2 3">
    <name type="scientific">Celeribacter marinus</name>
    <dbReference type="NCBI Taxonomy" id="1397108"/>
    <lineage>
        <taxon>Bacteria</taxon>
        <taxon>Pseudomonadati</taxon>
        <taxon>Pseudomonadota</taxon>
        <taxon>Alphaproteobacteria</taxon>
        <taxon>Rhodobacterales</taxon>
        <taxon>Roseobacteraceae</taxon>
        <taxon>Celeribacter</taxon>
    </lineage>
</organism>